<reference evidence="4 5" key="1">
    <citation type="submission" date="2024-08" db="EMBL/GenBank/DDBJ databases">
        <title>Gnathostoma spinigerum genome.</title>
        <authorList>
            <person name="Gonzalez-Bertolin B."/>
            <person name="Monzon S."/>
            <person name="Zaballos A."/>
            <person name="Jimenez P."/>
            <person name="Dekumyoy P."/>
            <person name="Varona S."/>
            <person name="Cuesta I."/>
            <person name="Sumanam S."/>
            <person name="Adisakwattana P."/>
            <person name="Gasser R.B."/>
            <person name="Hernandez-Gonzalez A."/>
            <person name="Young N.D."/>
            <person name="Perteguer M.J."/>
        </authorList>
    </citation>
    <scope>NUCLEOTIDE SEQUENCE [LARGE SCALE GENOMIC DNA]</scope>
    <source>
        <strain evidence="4">AL3</strain>
        <tissue evidence="4">Liver</tissue>
    </source>
</reference>
<evidence type="ECO:0000256" key="2">
    <source>
        <dbReference type="SAM" id="MobiDB-lite"/>
    </source>
</evidence>
<keyword evidence="3" id="KW-0732">Signal</keyword>
<sequence length="585" mass="62928">MEQSILTVFLLVLQRLSLSTASFCGSAGVPFSFEVLPSGAPVLGCAQPSCLATPADFKEDKVFLANAEGQTDGFFRSGDRELARYRDQSAKKITAKCPNKFAELSCPKKDQWVGGIEYIDHPRQPLILQCCTFEGLRVSQDVGVTNVGPGEAITGGEVVRDGRQISFDVIANVRKVVNSNSHKISYEVTVRRMNCLPDPPEPKVDLDPGVSKDVLRILTKASDGIHDSDEKRTAKSDDKAFAAPTLKIDEHKNKKIDKDEKTSVPVTIIQNKNQIPLSAPGIANTQQYYQQTQQQVPQQQQTWGQVSPTSLYTQLAISNPGQPAQSAAAATSVFGVNPQTGQLGTVVQQQQGQAAVVNTAPNNQRTPYFGQPGFNALNQNVYGHQPSQWQVTPLPAFFTIFPTFPSQNFAPIGVVSQQRPQSFASPLLVPQQQQQQKTQAQQSSFPFYSPQASIDANPTYLPQQSQLVSQPQVALLSNVASNYHGSAAAPKYSAQGTPNTNAGPAVEPAAGKPVASAAATSTAVAAPAIVTSAPLLPATTQPVNTLPTLPSFPTAEEFMQMLTNPLKKQLDELFPKNPSITPLGR</sequence>
<evidence type="ECO:0000256" key="1">
    <source>
        <dbReference type="ARBA" id="ARBA00022473"/>
    </source>
</evidence>
<dbReference type="InterPro" id="IPR052140">
    <property type="entry name" value="Dev_Signal_Hedgehog-like"/>
</dbReference>
<organism evidence="4 5">
    <name type="scientific">Gnathostoma spinigerum</name>
    <dbReference type="NCBI Taxonomy" id="75299"/>
    <lineage>
        <taxon>Eukaryota</taxon>
        <taxon>Metazoa</taxon>
        <taxon>Ecdysozoa</taxon>
        <taxon>Nematoda</taxon>
        <taxon>Chromadorea</taxon>
        <taxon>Rhabditida</taxon>
        <taxon>Spirurina</taxon>
        <taxon>Gnathostomatomorpha</taxon>
        <taxon>Gnathostomatoidea</taxon>
        <taxon>Gnathostomatidae</taxon>
        <taxon>Gnathostoma</taxon>
    </lineage>
</organism>
<dbReference type="AlphaFoldDB" id="A0ABD6EBS9"/>
<keyword evidence="5" id="KW-1185">Reference proteome</keyword>
<dbReference type="PANTHER" id="PTHR46706:SF12">
    <property type="entry name" value="PROTEIN QUA-1-RELATED"/>
    <property type="match status" value="1"/>
</dbReference>
<feature type="chain" id="PRO_5044869386" evidence="3">
    <location>
        <begin position="22"/>
        <end position="585"/>
    </location>
</feature>
<evidence type="ECO:0000313" key="4">
    <source>
        <dbReference type="EMBL" id="MFH4977433.1"/>
    </source>
</evidence>
<feature type="compositionally biased region" description="Low complexity" evidence="2">
    <location>
        <begin position="431"/>
        <end position="442"/>
    </location>
</feature>
<comment type="caution">
    <text evidence="4">The sequence shown here is derived from an EMBL/GenBank/DDBJ whole genome shotgun (WGS) entry which is preliminary data.</text>
</comment>
<dbReference type="EMBL" id="JBGFUD010002299">
    <property type="protein sequence ID" value="MFH4977433.1"/>
    <property type="molecule type" value="Genomic_DNA"/>
</dbReference>
<evidence type="ECO:0000313" key="5">
    <source>
        <dbReference type="Proteomes" id="UP001608902"/>
    </source>
</evidence>
<feature type="region of interest" description="Disordered" evidence="2">
    <location>
        <begin position="426"/>
        <end position="445"/>
    </location>
</feature>
<accession>A0ABD6EBS9</accession>
<name>A0ABD6EBS9_9BILA</name>
<evidence type="ECO:0000256" key="3">
    <source>
        <dbReference type="SAM" id="SignalP"/>
    </source>
</evidence>
<protein>
    <submittedName>
        <fullName evidence="4">Uncharacterized protein</fullName>
    </submittedName>
</protein>
<proteinExistence type="predicted"/>
<dbReference type="PANTHER" id="PTHR46706">
    <property type="entry name" value="PROTEIN QUA-1-RELATED"/>
    <property type="match status" value="1"/>
</dbReference>
<feature type="signal peptide" evidence="3">
    <location>
        <begin position="1"/>
        <end position="21"/>
    </location>
</feature>
<gene>
    <name evidence="4" type="ORF">AB6A40_004142</name>
</gene>
<dbReference type="Proteomes" id="UP001608902">
    <property type="component" value="Unassembled WGS sequence"/>
</dbReference>
<keyword evidence="1" id="KW-0217">Developmental protein</keyword>
<feature type="region of interest" description="Disordered" evidence="2">
    <location>
        <begin position="490"/>
        <end position="509"/>
    </location>
</feature>